<dbReference type="RefSeq" id="WP_021643183.1">
    <property type="nucleotide sequence ID" value="NZ_CACRUA010000077.1"/>
</dbReference>
<dbReference type="EMBL" id="CACRUA010000077">
    <property type="protein sequence ID" value="VYU79579.1"/>
    <property type="molecule type" value="Genomic_DNA"/>
</dbReference>
<dbReference type="PANTHER" id="PTHR30250">
    <property type="entry name" value="PST FAMILY PREDICTED COLANIC ACID TRANSPORTER"/>
    <property type="match status" value="1"/>
</dbReference>
<feature type="transmembrane region" description="Helical" evidence="7">
    <location>
        <begin position="367"/>
        <end position="398"/>
    </location>
</feature>
<dbReference type="InterPro" id="IPR050833">
    <property type="entry name" value="Poly_Biosynth_Transport"/>
</dbReference>
<keyword evidence="5 7" id="KW-1133">Transmembrane helix</keyword>
<name>A0A6N3HV27_CLOSY</name>
<feature type="transmembrane region" description="Helical" evidence="7">
    <location>
        <begin position="418"/>
        <end position="436"/>
    </location>
</feature>
<keyword evidence="6 7" id="KW-0472">Membrane</keyword>
<evidence type="ECO:0000256" key="5">
    <source>
        <dbReference type="ARBA" id="ARBA00022989"/>
    </source>
</evidence>
<feature type="transmembrane region" description="Helical" evidence="7">
    <location>
        <begin position="83"/>
        <end position="103"/>
    </location>
</feature>
<dbReference type="EMBL" id="JAQLGM010000016">
    <property type="protein sequence ID" value="MDB2000211.1"/>
    <property type="molecule type" value="Genomic_DNA"/>
</dbReference>
<reference evidence="8" key="2">
    <citation type="submission" date="2023-01" db="EMBL/GenBank/DDBJ databases">
        <title>Human gut microbiome strain richness.</title>
        <authorList>
            <person name="Chen-Liaw A."/>
        </authorList>
    </citation>
    <scope>NUCLEOTIDE SEQUENCE</scope>
    <source>
        <strain evidence="8">B1_m1001713B170214d0_201011</strain>
    </source>
</reference>
<evidence type="ECO:0000256" key="4">
    <source>
        <dbReference type="ARBA" id="ARBA00022692"/>
    </source>
</evidence>
<organism evidence="9">
    <name type="scientific">Clostridium symbiosum</name>
    <name type="common">Bacteroides symbiosus</name>
    <dbReference type="NCBI Taxonomy" id="1512"/>
    <lineage>
        <taxon>Bacteria</taxon>
        <taxon>Bacillati</taxon>
        <taxon>Bacillota</taxon>
        <taxon>Clostridia</taxon>
        <taxon>Lachnospirales</taxon>
        <taxon>Lachnospiraceae</taxon>
        <taxon>Otoolea</taxon>
    </lineage>
</organism>
<feature type="transmembrane region" description="Helical" evidence="7">
    <location>
        <begin position="46"/>
        <end position="71"/>
    </location>
</feature>
<sequence>MMKNTNDSTSISTNILWRLAERFGAQGVSFIVSVVLARLLEPSVYGTVALITVITNILNVFVSSGLSTALIQKQRADDLDFTTVFVFNICMSLVLYTGLFFSAPAVAKFYEMPQMLPVIRVLSLTVVLGGINGIQQAYISKKMWFHLFFRATIGGTVCSAFVGVGMAYAGFGVWALAGQILTNQLMDTVILWKMLDWHPRFQFSFQRFKPLFAFGWKVFVSNLIDTFYKNLRSLLIGKVYTQSDLAFYNRGNHLPELIISNVNTSIQSVFFPAYSSAIGDKSKLRELVRKSISISTYLIFPAMTGLAVVSSTLVQLLYTDVWSAAVPYMWIGCFSYAFWPLHTANLQVIQAMGRSDISLKLEIIKKAVTVICLIWSIRYGVFAVAVCALPLSIFSLLVNSFPNKSLLNYPFRMQLADIFPALWMSGVMGCCVFLAGGLPLGNFLKLSVQLVTGGMIYLFLSVLTHNQSFIYVKTRAIGLCRKKRERTGAVK</sequence>
<feature type="transmembrane region" description="Helical" evidence="7">
    <location>
        <begin position="147"/>
        <end position="168"/>
    </location>
</feature>
<comment type="similarity">
    <text evidence="2">Belongs to the polysaccharide synthase family.</text>
</comment>
<dbReference type="Pfam" id="PF13440">
    <property type="entry name" value="Polysacc_synt_3"/>
    <property type="match status" value="1"/>
</dbReference>
<protein>
    <submittedName>
        <fullName evidence="8">Lipopolysaccharide biosynthesis protein</fullName>
    </submittedName>
    <submittedName>
        <fullName evidence="9">Teichuronic acid biosynthesis protein TuaB</fullName>
    </submittedName>
</protein>
<feature type="transmembrane region" description="Helical" evidence="7">
    <location>
        <begin position="115"/>
        <end position="135"/>
    </location>
</feature>
<comment type="subcellular location">
    <subcellularLocation>
        <location evidence="1">Cell membrane</location>
        <topology evidence="1">Multi-pass membrane protein</topology>
    </subcellularLocation>
</comment>
<dbReference type="PANTHER" id="PTHR30250:SF10">
    <property type="entry name" value="LIPOPOLYSACCHARIDE BIOSYNTHESIS PROTEIN WZXC"/>
    <property type="match status" value="1"/>
</dbReference>
<dbReference type="GO" id="GO:0005886">
    <property type="term" value="C:plasma membrane"/>
    <property type="evidence" value="ECO:0007669"/>
    <property type="project" value="UniProtKB-SubCell"/>
</dbReference>
<evidence type="ECO:0000256" key="7">
    <source>
        <dbReference type="SAM" id="Phobius"/>
    </source>
</evidence>
<gene>
    <name evidence="9" type="primary">tuaB</name>
    <name evidence="9" type="ORF">CSLFYP84_04183</name>
    <name evidence="8" type="ORF">PM006_08375</name>
</gene>
<dbReference type="CDD" id="cd13127">
    <property type="entry name" value="MATE_tuaB_like"/>
    <property type="match status" value="1"/>
</dbReference>
<keyword evidence="3" id="KW-1003">Cell membrane</keyword>
<accession>A0A6N3HV27</accession>
<proteinExistence type="inferred from homology"/>
<dbReference type="AlphaFoldDB" id="A0A6N3HV27"/>
<feature type="transmembrane region" description="Helical" evidence="7">
    <location>
        <begin position="443"/>
        <end position="463"/>
    </location>
</feature>
<reference evidence="9" key="1">
    <citation type="submission" date="2019-11" db="EMBL/GenBank/DDBJ databases">
        <authorList>
            <person name="Feng L."/>
        </authorList>
    </citation>
    <scope>NUCLEOTIDE SEQUENCE</scope>
    <source>
        <strain evidence="9">CsymbiosumLFYP84</strain>
    </source>
</reference>
<evidence type="ECO:0000256" key="1">
    <source>
        <dbReference type="ARBA" id="ARBA00004651"/>
    </source>
</evidence>
<evidence type="ECO:0000313" key="8">
    <source>
        <dbReference type="EMBL" id="MDB2000211.1"/>
    </source>
</evidence>
<keyword evidence="4 7" id="KW-0812">Transmembrane</keyword>
<evidence type="ECO:0000256" key="2">
    <source>
        <dbReference type="ARBA" id="ARBA00007430"/>
    </source>
</evidence>
<evidence type="ECO:0000256" key="6">
    <source>
        <dbReference type="ARBA" id="ARBA00023136"/>
    </source>
</evidence>
<dbReference type="Proteomes" id="UP001300871">
    <property type="component" value="Unassembled WGS sequence"/>
</dbReference>
<evidence type="ECO:0000256" key="3">
    <source>
        <dbReference type="ARBA" id="ARBA00022475"/>
    </source>
</evidence>
<evidence type="ECO:0000313" key="9">
    <source>
        <dbReference type="EMBL" id="VYU79579.1"/>
    </source>
</evidence>
<feature type="transmembrane region" description="Helical" evidence="7">
    <location>
        <begin position="294"/>
        <end position="318"/>
    </location>
</feature>
<feature type="transmembrane region" description="Helical" evidence="7">
    <location>
        <begin position="20"/>
        <end position="40"/>
    </location>
</feature>